<dbReference type="PANTHER" id="PTHR11474">
    <property type="entry name" value="TYROSINASE FAMILY MEMBER"/>
    <property type="match status" value="1"/>
</dbReference>
<dbReference type="SUPFAM" id="SSF48056">
    <property type="entry name" value="Di-copper centre-containing domain"/>
    <property type="match status" value="1"/>
</dbReference>
<evidence type="ECO:0000256" key="1">
    <source>
        <dbReference type="ARBA" id="ARBA00009928"/>
    </source>
</evidence>
<feature type="disulfide bond" evidence="8">
    <location>
        <begin position="110"/>
        <end position="123"/>
    </location>
</feature>
<gene>
    <name evidence="14" type="ORF">Slati_3972400</name>
</gene>
<dbReference type="AlphaFoldDB" id="A0AAW2TNR2"/>
<dbReference type="PROSITE" id="PS00497">
    <property type="entry name" value="TYROSINASE_1"/>
    <property type="match status" value="1"/>
</dbReference>
<feature type="binding site" evidence="7">
    <location>
        <position position="183"/>
    </location>
    <ligand>
        <name>Cu cation</name>
        <dbReference type="ChEBI" id="CHEBI:23378"/>
        <label>A</label>
    </ligand>
</feature>
<feature type="binding site" evidence="7">
    <location>
        <position position="342"/>
    </location>
    <ligand>
        <name>Cu cation</name>
        <dbReference type="ChEBI" id="CHEBI:23378"/>
        <label>B</label>
    </ligand>
</feature>
<reference evidence="14" key="2">
    <citation type="journal article" date="2024" name="Plant">
        <title>Genomic evolution and insights into agronomic trait innovations of Sesamum species.</title>
        <authorList>
            <person name="Miao H."/>
            <person name="Wang L."/>
            <person name="Qu L."/>
            <person name="Liu H."/>
            <person name="Sun Y."/>
            <person name="Le M."/>
            <person name="Wang Q."/>
            <person name="Wei S."/>
            <person name="Zheng Y."/>
            <person name="Lin W."/>
            <person name="Duan Y."/>
            <person name="Cao H."/>
            <person name="Xiong S."/>
            <person name="Wang X."/>
            <person name="Wei L."/>
            <person name="Li C."/>
            <person name="Ma Q."/>
            <person name="Ju M."/>
            <person name="Zhao R."/>
            <person name="Li G."/>
            <person name="Mu C."/>
            <person name="Tian Q."/>
            <person name="Mei H."/>
            <person name="Zhang T."/>
            <person name="Gao T."/>
            <person name="Zhang H."/>
        </authorList>
    </citation>
    <scope>NUCLEOTIDE SEQUENCE</scope>
    <source>
        <strain evidence="14">KEN1</strain>
    </source>
</reference>
<dbReference type="PANTHER" id="PTHR11474:SF95">
    <property type="entry name" value="POLYPHENOL OXIDASE, CHLOROPLASTIC-LIKE"/>
    <property type="match status" value="1"/>
</dbReference>
<dbReference type="Pfam" id="PF12143">
    <property type="entry name" value="PPO1_KFDV"/>
    <property type="match status" value="1"/>
</dbReference>
<accession>A0AAW2TNR2</accession>
<keyword evidence="4" id="KW-0560">Oxidoreductase</keyword>
<feature type="domain" description="Tyrosinase copper-binding" evidence="12">
    <location>
        <begin position="207"/>
        <end position="224"/>
    </location>
</feature>
<evidence type="ECO:0000313" key="14">
    <source>
        <dbReference type="EMBL" id="KAL0406585.1"/>
    </source>
</evidence>
<dbReference type="InterPro" id="IPR022740">
    <property type="entry name" value="Polyphenol_oxidase_C"/>
</dbReference>
<keyword evidence="5 7" id="KW-0186">Copper</keyword>
<evidence type="ECO:0000256" key="11">
    <source>
        <dbReference type="SAM" id="SignalP"/>
    </source>
</evidence>
<reference evidence="14" key="1">
    <citation type="submission" date="2020-06" db="EMBL/GenBank/DDBJ databases">
        <authorList>
            <person name="Li T."/>
            <person name="Hu X."/>
            <person name="Zhang T."/>
            <person name="Song X."/>
            <person name="Zhang H."/>
            <person name="Dai N."/>
            <person name="Sheng W."/>
            <person name="Hou X."/>
            <person name="Wei L."/>
        </authorList>
    </citation>
    <scope>NUCLEOTIDE SEQUENCE</scope>
    <source>
        <strain evidence="14">KEN1</strain>
        <tissue evidence="14">Leaf</tissue>
    </source>
</reference>
<evidence type="ECO:0000256" key="2">
    <source>
        <dbReference type="ARBA" id="ARBA00022723"/>
    </source>
</evidence>
<keyword evidence="2 7" id="KW-0479">Metal-binding</keyword>
<dbReference type="Pfam" id="PF12142">
    <property type="entry name" value="PPO1_DWL"/>
    <property type="match status" value="1"/>
</dbReference>
<feature type="signal peptide" evidence="11">
    <location>
        <begin position="1"/>
        <end position="24"/>
    </location>
</feature>
<dbReference type="GO" id="GO:0046148">
    <property type="term" value="P:pigment biosynthetic process"/>
    <property type="evidence" value="ECO:0007669"/>
    <property type="project" value="InterPro"/>
</dbReference>
<evidence type="ECO:0000256" key="10">
    <source>
        <dbReference type="SAM" id="MobiDB-lite"/>
    </source>
</evidence>
<dbReference type="Pfam" id="PF00264">
    <property type="entry name" value="Tyrosinase"/>
    <property type="match status" value="1"/>
</dbReference>
<comment type="caution">
    <text evidence="14">The sequence shown here is derived from an EMBL/GenBank/DDBJ whole genome shotgun (WGS) entry which is preliminary data.</text>
</comment>
<feature type="binding site" evidence="7">
    <location>
        <position position="372"/>
    </location>
    <ligand>
        <name>Cu cation</name>
        <dbReference type="ChEBI" id="CHEBI:23378"/>
        <label>B</label>
    </ligand>
</feature>
<sequence>MSSLLCSLATTSTISLLAIPSSSSSSSYSSSLVLYPKPKARNGSTKAARPFRSATARRNDDQNQNSSQENKLDRRNMLIGLGGLYSAANLGSNTLESSAAPIPPPDLSTCRPNLGPPVPYSCCPPTNTTIVDFTLPVNPPMRTRPAAHLASAEYMARYNRAVQLMKNLPANDPCSFMQQSHVHCAYCNGAYFYPAAQGLNRGEIQVHGNWLFFPFHRWYLYFHERILGNLIGDPTFALPYWNWDSPYGMYTPYMYTDGRTYPALFNERRRQEIYTRPVNLATGGSSTMTPEQIANNNCTVMYNEMIRTATTLESFMGAPYPRGNAVPNGPGTSERGSHNAVHNWCGDPRQPAQEDMGNFYSAGRDPIFYGHHSNVDRMWTIWRQGRPNNQRDFTDTDYLNTQFLFYDENRRLVRVRVADCLDNARLGYQFQTNGVFVTWTDCRPFARVRGRRAARISDAPKLETLEFPLKLDKVVKVRIPRPRKLRTSEEKEKEVELLLIEDVEVDIGEFAKFNVFVYEEEDDFDDLNKAEYLGTFSHVPHKHDTPMKIKAQERLELNALLEDLDVEGDEEILITLVPLAGDITIGGIKITYAPSSA</sequence>
<protein>
    <submittedName>
        <fullName evidence="14">Polyphenol oxidase, chloroplastic</fullName>
    </submittedName>
</protein>
<dbReference type="InterPro" id="IPR008922">
    <property type="entry name" value="Di-copper_centre_dom_sf"/>
</dbReference>
<dbReference type="InterPro" id="IPR022739">
    <property type="entry name" value="Polyphenol_oxidase_cen"/>
</dbReference>
<dbReference type="EMBL" id="JACGWN010000014">
    <property type="protein sequence ID" value="KAL0406585.1"/>
    <property type="molecule type" value="Genomic_DNA"/>
</dbReference>
<evidence type="ECO:0000259" key="13">
    <source>
        <dbReference type="PROSITE" id="PS00498"/>
    </source>
</evidence>
<feature type="binding site" evidence="7">
    <location>
        <position position="216"/>
    </location>
    <ligand>
        <name>Cu cation</name>
        <dbReference type="ChEBI" id="CHEBI:23378"/>
        <label>A</label>
    </ligand>
</feature>
<evidence type="ECO:0000256" key="7">
    <source>
        <dbReference type="PIRSR" id="PIRSR000290-1"/>
    </source>
</evidence>
<dbReference type="Gene3D" id="1.10.1280.10">
    <property type="entry name" value="Di-copper center containing domain from catechol oxidase"/>
    <property type="match status" value="1"/>
</dbReference>
<evidence type="ECO:0000256" key="4">
    <source>
        <dbReference type="ARBA" id="ARBA00023002"/>
    </source>
</evidence>
<name>A0AAW2TNR2_9LAMI</name>
<dbReference type="PIRSF" id="PIRSF000290">
    <property type="entry name" value="PPO_plant"/>
    <property type="match status" value="1"/>
</dbReference>
<proteinExistence type="inferred from homology"/>
<feature type="chain" id="PRO_5043845222" evidence="11">
    <location>
        <begin position="25"/>
        <end position="597"/>
    </location>
</feature>
<feature type="domain" description="Tyrosinase copper-binding" evidence="13">
    <location>
        <begin position="365"/>
        <end position="376"/>
    </location>
</feature>
<organism evidence="14">
    <name type="scientific">Sesamum latifolium</name>
    <dbReference type="NCBI Taxonomy" id="2727402"/>
    <lineage>
        <taxon>Eukaryota</taxon>
        <taxon>Viridiplantae</taxon>
        <taxon>Streptophyta</taxon>
        <taxon>Embryophyta</taxon>
        <taxon>Tracheophyta</taxon>
        <taxon>Spermatophyta</taxon>
        <taxon>Magnoliopsida</taxon>
        <taxon>eudicotyledons</taxon>
        <taxon>Gunneridae</taxon>
        <taxon>Pentapetalae</taxon>
        <taxon>asterids</taxon>
        <taxon>lamiids</taxon>
        <taxon>Lamiales</taxon>
        <taxon>Pedaliaceae</taxon>
        <taxon>Sesamum</taxon>
    </lineage>
</organism>
<feature type="disulfide bond" evidence="8">
    <location>
        <begin position="122"/>
        <end position="184"/>
    </location>
</feature>
<comment type="cofactor">
    <cofactor evidence="7">
        <name>Cu(2+)</name>
        <dbReference type="ChEBI" id="CHEBI:29036"/>
    </cofactor>
    <text evidence="7">Binds 2 copper ions per subunit.</text>
</comment>
<evidence type="ECO:0000256" key="8">
    <source>
        <dbReference type="PIRSR" id="PIRSR000290-2"/>
    </source>
</evidence>
<dbReference type="InterPro" id="IPR050316">
    <property type="entry name" value="Tyrosinase/Hemocyanin"/>
</dbReference>
<feature type="cross-link" description="2'-(S-cysteinyl)-histidine (Cys-His)" evidence="9">
    <location>
        <begin position="187"/>
        <end position="207"/>
    </location>
</feature>
<comment type="similarity">
    <text evidence="1">Belongs to the tyrosinase family.</text>
</comment>
<feature type="binding site" evidence="7">
    <location>
        <position position="338"/>
    </location>
    <ligand>
        <name>Cu cation</name>
        <dbReference type="ChEBI" id="CHEBI:23378"/>
        <label>B</label>
    </ligand>
</feature>
<feature type="region of interest" description="Disordered" evidence="10">
    <location>
        <begin position="39"/>
        <end position="73"/>
    </location>
</feature>
<dbReference type="GO" id="GO:0046872">
    <property type="term" value="F:metal ion binding"/>
    <property type="evidence" value="ECO:0007669"/>
    <property type="project" value="UniProtKB-KW"/>
</dbReference>
<keyword evidence="6 8" id="KW-1015">Disulfide bond</keyword>
<evidence type="ECO:0000256" key="9">
    <source>
        <dbReference type="PIRSR" id="PIRSR000290-3"/>
    </source>
</evidence>
<dbReference type="InterPro" id="IPR016213">
    <property type="entry name" value="Polyphenol_oxidase"/>
</dbReference>
<evidence type="ECO:0000256" key="6">
    <source>
        <dbReference type="ARBA" id="ARBA00023157"/>
    </source>
</evidence>
<keyword evidence="11" id="KW-0732">Signal</keyword>
<dbReference type="GO" id="GO:0004097">
    <property type="term" value="F:catechol oxidase activity"/>
    <property type="evidence" value="ECO:0007669"/>
    <property type="project" value="InterPro"/>
</dbReference>
<dbReference type="PRINTS" id="PR00092">
    <property type="entry name" value="TYROSINASE"/>
</dbReference>
<keyword evidence="3" id="KW-0883">Thioether bond</keyword>
<feature type="binding site" evidence="7">
    <location>
        <position position="207"/>
    </location>
    <ligand>
        <name>Cu cation</name>
        <dbReference type="ChEBI" id="CHEBI:23378"/>
        <label>A</label>
    </ligand>
</feature>
<evidence type="ECO:0000256" key="5">
    <source>
        <dbReference type="ARBA" id="ARBA00023008"/>
    </source>
</evidence>
<dbReference type="InterPro" id="IPR002227">
    <property type="entry name" value="Tyrosinase_Cu-bd"/>
</dbReference>
<evidence type="ECO:0000259" key="12">
    <source>
        <dbReference type="PROSITE" id="PS00497"/>
    </source>
</evidence>
<dbReference type="PROSITE" id="PS00498">
    <property type="entry name" value="TYROSINASE_2"/>
    <property type="match status" value="1"/>
</dbReference>
<evidence type="ECO:0000256" key="3">
    <source>
        <dbReference type="ARBA" id="ARBA00022784"/>
    </source>
</evidence>